<dbReference type="GO" id="GO:0005524">
    <property type="term" value="F:ATP binding"/>
    <property type="evidence" value="ECO:0007669"/>
    <property type="project" value="UniProtKB-KW"/>
</dbReference>
<comment type="subcellular location">
    <subcellularLocation>
        <location evidence="1">Membrane</location>
        <topology evidence="1">Single-pass membrane protein</topology>
    </subcellularLocation>
</comment>
<dbReference type="Pfam" id="PF00069">
    <property type="entry name" value="Pkinase"/>
    <property type="match status" value="1"/>
</dbReference>
<dbReference type="CDD" id="cd23509">
    <property type="entry name" value="Gnk2-like"/>
    <property type="match status" value="2"/>
</dbReference>
<feature type="domain" description="Protein kinase" evidence="16">
    <location>
        <begin position="57"/>
        <end position="451"/>
    </location>
</feature>
<keyword evidence="2" id="KW-0723">Serine/threonine-protein kinase</keyword>
<sequence length="513" mass="57492">MLILSNKQLLCFSFVFIYLTNSISLAQPEFISYDCNEASNYTRNSAYESYLNTSLSILPTTNSGNGFYSYVSIFQNNETLYSVGLCRGDVEQDVCASCLDDSIVKLRQLCPNQKDAIGYHDYCMLKYSNTTILTKTGIRFYVFLANQQNASDIDRFNRALRPLMNQLIRDAAGGDRLLKFATGNTTALDFATIYALVQCTPDLSRQQCSDCLEDAVNQFAYYYGNSGKVGGRTFLPMCNFRYEISKFYNGSTLVIPPPPPSDPIKHTLLDWEQRYKIIKGVAKGLLYLHEDSRLRIIHRDMKASNVLLDDEMNPKIADFGMARLFKAEETQGNTSRIVGTYGYMAPEYAMHGQFSIKSDVFSFGVLILEMVMGQRNRCFQNGETTEDLLSFAWKSWQNGTTTNMIDATLKARSGSLHDIIGSIHIGLLCVQESVIKRPTMGSIVHMLNSFSITLPVPSEPAFFIHSNIDPNVPLFQGYSSSTGSSGLERPRILRSRSSPLSINDASISDIIPR</sequence>
<dbReference type="InterPro" id="IPR002902">
    <property type="entry name" value="GNK2"/>
</dbReference>
<dbReference type="FunFam" id="3.30.430.20:FF:000002">
    <property type="entry name" value="Cysteine-rich receptor-like protein kinase 10"/>
    <property type="match status" value="1"/>
</dbReference>
<feature type="domain" description="Gnk2-homologous" evidence="17">
    <location>
        <begin position="29"/>
        <end position="132"/>
    </location>
</feature>
<evidence type="ECO:0000256" key="3">
    <source>
        <dbReference type="ARBA" id="ARBA00022553"/>
    </source>
</evidence>
<proteinExistence type="predicted"/>
<keyword evidence="4" id="KW-0808">Transferase</keyword>
<dbReference type="AlphaFoldDB" id="A0AA38TX99"/>
<evidence type="ECO:0000256" key="5">
    <source>
        <dbReference type="ARBA" id="ARBA00022692"/>
    </source>
</evidence>
<dbReference type="InterPro" id="IPR038408">
    <property type="entry name" value="GNK2_sf"/>
</dbReference>
<keyword evidence="11" id="KW-1133">Transmembrane helix</keyword>
<keyword evidence="10" id="KW-0067">ATP-binding</keyword>
<dbReference type="GO" id="GO:0004674">
    <property type="term" value="F:protein serine/threonine kinase activity"/>
    <property type="evidence" value="ECO:0007669"/>
    <property type="project" value="UniProtKB-KW"/>
</dbReference>
<keyword evidence="14" id="KW-0325">Glycoprotein</keyword>
<gene>
    <name evidence="18" type="ORF">OSB04_008421</name>
</gene>
<dbReference type="InterPro" id="IPR000719">
    <property type="entry name" value="Prot_kinase_dom"/>
</dbReference>
<evidence type="ECO:0000256" key="11">
    <source>
        <dbReference type="ARBA" id="ARBA00022989"/>
    </source>
</evidence>
<evidence type="ECO:0000256" key="4">
    <source>
        <dbReference type="ARBA" id="ARBA00022679"/>
    </source>
</evidence>
<evidence type="ECO:0000256" key="9">
    <source>
        <dbReference type="ARBA" id="ARBA00022777"/>
    </source>
</evidence>
<keyword evidence="12" id="KW-0472">Membrane</keyword>
<evidence type="ECO:0000256" key="6">
    <source>
        <dbReference type="ARBA" id="ARBA00022729"/>
    </source>
</evidence>
<evidence type="ECO:0000259" key="16">
    <source>
        <dbReference type="PROSITE" id="PS50011"/>
    </source>
</evidence>
<dbReference type="EMBL" id="JARYMX010000002">
    <property type="protein sequence ID" value="KAJ9563261.1"/>
    <property type="molecule type" value="Genomic_DNA"/>
</dbReference>
<dbReference type="SMART" id="SM00220">
    <property type="entry name" value="S_TKc"/>
    <property type="match status" value="1"/>
</dbReference>
<dbReference type="PROSITE" id="PS50011">
    <property type="entry name" value="PROTEIN_KINASE_DOM"/>
    <property type="match status" value="1"/>
</dbReference>
<dbReference type="PROSITE" id="PS51473">
    <property type="entry name" value="GNK2"/>
    <property type="match status" value="2"/>
</dbReference>
<evidence type="ECO:0000256" key="8">
    <source>
        <dbReference type="ARBA" id="ARBA00022741"/>
    </source>
</evidence>
<organism evidence="18 19">
    <name type="scientific">Centaurea solstitialis</name>
    <name type="common">yellow star-thistle</name>
    <dbReference type="NCBI Taxonomy" id="347529"/>
    <lineage>
        <taxon>Eukaryota</taxon>
        <taxon>Viridiplantae</taxon>
        <taxon>Streptophyta</taxon>
        <taxon>Embryophyta</taxon>
        <taxon>Tracheophyta</taxon>
        <taxon>Spermatophyta</taxon>
        <taxon>Magnoliopsida</taxon>
        <taxon>eudicotyledons</taxon>
        <taxon>Gunneridae</taxon>
        <taxon>Pentapetalae</taxon>
        <taxon>asterids</taxon>
        <taxon>campanulids</taxon>
        <taxon>Asterales</taxon>
        <taxon>Asteraceae</taxon>
        <taxon>Carduoideae</taxon>
        <taxon>Cardueae</taxon>
        <taxon>Centaureinae</taxon>
        <taxon>Centaurea</taxon>
    </lineage>
</organism>
<dbReference type="FunFam" id="1.10.510.10:FF:000343">
    <property type="entry name" value="Cysteine-rich receptor-like protein kinase 28"/>
    <property type="match status" value="1"/>
</dbReference>
<evidence type="ECO:0000313" key="19">
    <source>
        <dbReference type="Proteomes" id="UP001172457"/>
    </source>
</evidence>
<keyword evidence="13" id="KW-0675">Receptor</keyword>
<evidence type="ECO:0000256" key="14">
    <source>
        <dbReference type="ARBA" id="ARBA00023180"/>
    </source>
</evidence>
<keyword evidence="5" id="KW-0812">Transmembrane</keyword>
<name>A0AA38TX99_9ASTR</name>
<keyword evidence="6 15" id="KW-0732">Signal</keyword>
<dbReference type="InterPro" id="IPR008271">
    <property type="entry name" value="Ser/Thr_kinase_AS"/>
</dbReference>
<keyword evidence="3" id="KW-0597">Phosphoprotein</keyword>
<dbReference type="InterPro" id="IPR011009">
    <property type="entry name" value="Kinase-like_dom_sf"/>
</dbReference>
<evidence type="ECO:0000256" key="2">
    <source>
        <dbReference type="ARBA" id="ARBA00022527"/>
    </source>
</evidence>
<dbReference type="SUPFAM" id="SSF56112">
    <property type="entry name" value="Protein kinase-like (PK-like)"/>
    <property type="match status" value="1"/>
</dbReference>
<evidence type="ECO:0000256" key="1">
    <source>
        <dbReference type="ARBA" id="ARBA00004167"/>
    </source>
</evidence>
<dbReference type="Gene3D" id="1.10.510.10">
    <property type="entry name" value="Transferase(Phosphotransferase) domain 1"/>
    <property type="match status" value="1"/>
</dbReference>
<dbReference type="Gene3D" id="3.30.430.20">
    <property type="entry name" value="Gnk2 domain, C-X8-C-X2-C motif"/>
    <property type="match status" value="2"/>
</dbReference>
<dbReference type="Proteomes" id="UP001172457">
    <property type="component" value="Chromosome 2"/>
</dbReference>
<comment type="caution">
    <text evidence="18">The sequence shown here is derived from an EMBL/GenBank/DDBJ whole genome shotgun (WGS) entry which is preliminary data.</text>
</comment>
<keyword evidence="8" id="KW-0547">Nucleotide-binding</keyword>
<protein>
    <submittedName>
        <fullName evidence="18">Uncharacterized protein</fullName>
    </submittedName>
</protein>
<feature type="domain" description="Gnk2-homologous" evidence="17">
    <location>
        <begin position="138"/>
        <end position="247"/>
    </location>
</feature>
<accession>A0AA38TX99</accession>
<evidence type="ECO:0000256" key="13">
    <source>
        <dbReference type="ARBA" id="ARBA00023170"/>
    </source>
</evidence>
<evidence type="ECO:0000256" key="10">
    <source>
        <dbReference type="ARBA" id="ARBA00022840"/>
    </source>
</evidence>
<evidence type="ECO:0000256" key="12">
    <source>
        <dbReference type="ARBA" id="ARBA00023136"/>
    </source>
</evidence>
<evidence type="ECO:0000256" key="7">
    <source>
        <dbReference type="ARBA" id="ARBA00022737"/>
    </source>
</evidence>
<feature type="signal peptide" evidence="15">
    <location>
        <begin position="1"/>
        <end position="26"/>
    </location>
</feature>
<keyword evidence="19" id="KW-1185">Reference proteome</keyword>
<feature type="chain" id="PRO_5041429860" evidence="15">
    <location>
        <begin position="27"/>
        <end position="513"/>
    </location>
</feature>
<dbReference type="Pfam" id="PF01657">
    <property type="entry name" value="Stress-antifung"/>
    <property type="match status" value="2"/>
</dbReference>
<evidence type="ECO:0000256" key="15">
    <source>
        <dbReference type="SAM" id="SignalP"/>
    </source>
</evidence>
<dbReference type="PANTHER" id="PTHR27002:SF1073">
    <property type="entry name" value="CYSTEINE-RICH RECEPTOR-LIKE PROTEIN KINASE 29"/>
    <property type="match status" value="1"/>
</dbReference>
<reference evidence="18" key="1">
    <citation type="submission" date="2023-03" db="EMBL/GenBank/DDBJ databases">
        <title>Chromosome-scale reference genome and RAD-based genetic map of yellow starthistle (Centaurea solstitialis) reveal putative structural variation and QTLs associated with invader traits.</title>
        <authorList>
            <person name="Reatini B."/>
            <person name="Cang F.A."/>
            <person name="Jiang Q."/>
            <person name="Mckibben M.T.W."/>
            <person name="Barker M.S."/>
            <person name="Rieseberg L.H."/>
            <person name="Dlugosch K.M."/>
        </authorList>
    </citation>
    <scope>NUCLEOTIDE SEQUENCE</scope>
    <source>
        <strain evidence="18">CAN-66</strain>
        <tissue evidence="18">Leaf</tissue>
    </source>
</reference>
<dbReference type="PANTHER" id="PTHR27002">
    <property type="entry name" value="RECEPTOR-LIKE SERINE/THREONINE-PROTEIN KINASE SD1-8"/>
    <property type="match status" value="1"/>
</dbReference>
<evidence type="ECO:0000259" key="17">
    <source>
        <dbReference type="PROSITE" id="PS51473"/>
    </source>
</evidence>
<dbReference type="GO" id="GO:0005886">
    <property type="term" value="C:plasma membrane"/>
    <property type="evidence" value="ECO:0007669"/>
    <property type="project" value="TreeGrafter"/>
</dbReference>
<keyword evidence="9" id="KW-0418">Kinase</keyword>
<keyword evidence="7" id="KW-0677">Repeat</keyword>
<evidence type="ECO:0000313" key="18">
    <source>
        <dbReference type="EMBL" id="KAJ9563261.1"/>
    </source>
</evidence>
<dbReference type="PROSITE" id="PS00108">
    <property type="entry name" value="PROTEIN_KINASE_ST"/>
    <property type="match status" value="1"/>
</dbReference>